<dbReference type="GO" id="GO:0019901">
    <property type="term" value="F:protein kinase binding"/>
    <property type="evidence" value="ECO:0007669"/>
    <property type="project" value="InterPro"/>
</dbReference>
<comment type="caution">
    <text evidence="1">The sequence shown here is derived from an EMBL/GenBank/DDBJ whole genome shotgun (WGS) entry which is preliminary data.</text>
</comment>
<dbReference type="EMBL" id="VDLU01000001">
    <property type="protein sequence ID" value="TNJ29679.1"/>
    <property type="molecule type" value="Genomic_DNA"/>
</dbReference>
<proteinExistence type="predicted"/>
<protein>
    <submittedName>
        <fullName evidence="1">Putative Cyclin fold protein 1</fullName>
    </submittedName>
</protein>
<dbReference type="VEuPathDB" id="GiardiaDB:GMRT_16332"/>
<dbReference type="AlphaFoldDB" id="A0A4Z1TAW8"/>
<dbReference type="PANTHER" id="PTHR15615:SF108">
    <property type="entry name" value="PROTEIN CNPPD1"/>
    <property type="match status" value="1"/>
</dbReference>
<sequence length="238" mass="27427">MATAGKMNMTVKGVAAAIYGMVLEAHAQRQESTMTLTPQTPSAQYGVFRSTNFVYHSRVPTFKEVYTYIYKLFRKAQVEPECLVAAIIYLQAFLALPHGLRITSETWERLTFVFIMIASKVWDDISCSSRSFALCASDFSLRDLNTMERVVSRDLGFNYFLTANDYKEFYYRLKDIWLNLTLTESMDIIPKSKVPAPIDGELWGMKYVFLHSWPGTRKDERVERMDLPVIKERLPIAP</sequence>
<keyword evidence="2" id="KW-1185">Reference proteome</keyword>
<dbReference type="InterPro" id="IPR013922">
    <property type="entry name" value="Cyclin_PHO80-like"/>
</dbReference>
<evidence type="ECO:0000313" key="1">
    <source>
        <dbReference type="EMBL" id="TNJ29679.1"/>
    </source>
</evidence>
<organism evidence="1 2">
    <name type="scientific">Giardia muris</name>
    <dbReference type="NCBI Taxonomy" id="5742"/>
    <lineage>
        <taxon>Eukaryota</taxon>
        <taxon>Metamonada</taxon>
        <taxon>Diplomonadida</taxon>
        <taxon>Hexamitidae</taxon>
        <taxon>Giardiinae</taxon>
        <taxon>Giardia</taxon>
    </lineage>
</organism>
<name>A0A4Z1TAW8_GIAMU</name>
<gene>
    <name evidence="1" type="ORF">GMRT_16332</name>
</gene>
<dbReference type="Proteomes" id="UP000315496">
    <property type="component" value="Chromosome 1"/>
</dbReference>
<dbReference type="OrthoDB" id="10250320at2759"/>
<accession>A0A4Z1TAW8</accession>
<dbReference type="Pfam" id="PF08613">
    <property type="entry name" value="Cyclin"/>
    <property type="match status" value="1"/>
</dbReference>
<evidence type="ECO:0000313" key="2">
    <source>
        <dbReference type="Proteomes" id="UP000315496"/>
    </source>
</evidence>
<dbReference type="SUPFAM" id="SSF47954">
    <property type="entry name" value="Cyclin-like"/>
    <property type="match status" value="1"/>
</dbReference>
<reference evidence="1 2" key="1">
    <citation type="submission" date="2019-05" db="EMBL/GenBank/DDBJ databases">
        <title>The compact genome of Giardia muris reveals important steps in the evolution of intestinal protozoan parasites.</title>
        <authorList>
            <person name="Xu F."/>
            <person name="Jimenez-Gonzalez A."/>
            <person name="Einarsson E."/>
            <person name="Astvaldsson A."/>
            <person name="Peirasmaki D."/>
            <person name="Eckmann L."/>
            <person name="Andersson J.O."/>
            <person name="Svard S.G."/>
            <person name="Jerlstrom-Hultqvist J."/>
        </authorList>
    </citation>
    <scope>NUCLEOTIDE SEQUENCE [LARGE SCALE GENOMIC DNA]</scope>
    <source>
        <strain evidence="1 2">Roberts-Thomson</strain>
    </source>
</reference>
<dbReference type="PANTHER" id="PTHR15615">
    <property type="match status" value="1"/>
</dbReference>
<dbReference type="Gene3D" id="1.10.472.10">
    <property type="entry name" value="Cyclin-like"/>
    <property type="match status" value="1"/>
</dbReference>
<dbReference type="InterPro" id="IPR036915">
    <property type="entry name" value="Cyclin-like_sf"/>
</dbReference>